<dbReference type="InterPro" id="IPR039425">
    <property type="entry name" value="RNA_pol_sigma-70-like"/>
</dbReference>
<feature type="domain" description="RNA polymerase sigma-70 region 2" evidence="5">
    <location>
        <begin position="27"/>
        <end position="91"/>
    </location>
</feature>
<evidence type="ECO:0000259" key="6">
    <source>
        <dbReference type="Pfam" id="PF08281"/>
    </source>
</evidence>
<dbReference type="InterPro" id="IPR013249">
    <property type="entry name" value="RNA_pol_sigma70_r4_t2"/>
</dbReference>
<evidence type="ECO:0000256" key="1">
    <source>
        <dbReference type="ARBA" id="ARBA00010641"/>
    </source>
</evidence>
<reference evidence="8" key="1">
    <citation type="journal article" date="2019" name="Int. J. Syst. Evol. Microbiol.">
        <title>The Global Catalogue of Microorganisms (GCM) 10K type strain sequencing project: providing services to taxonomists for standard genome sequencing and annotation.</title>
        <authorList>
            <consortium name="The Broad Institute Genomics Platform"/>
            <consortium name="The Broad Institute Genome Sequencing Center for Infectious Disease"/>
            <person name="Wu L."/>
            <person name="Ma J."/>
        </authorList>
    </citation>
    <scope>NUCLEOTIDE SEQUENCE [LARGE SCALE GENOMIC DNA]</scope>
    <source>
        <strain evidence="8">CCUG 55608</strain>
    </source>
</reference>
<keyword evidence="8" id="KW-1185">Reference proteome</keyword>
<sequence length="200" mass="23840">MEHRFTHTDETYWQAIRMGDKTALEALATRYYRPLFHYCTRFTANHALIEDCLQDLFLEIWEKKTALTDVKSVKAYLFTAVRHNMLHRVRRDHLFTAFDETDEAENPIFDPERLLLVHEHEQTQKDLLKQSLDQLPRRQREAIYLRYYEELSYEEIASVMGLNRQVVANYLQHALLTLRKHCRNVLLDGWVGTVLALLFS</sequence>
<dbReference type="Pfam" id="PF04542">
    <property type="entry name" value="Sigma70_r2"/>
    <property type="match status" value="1"/>
</dbReference>
<keyword evidence="3" id="KW-0731">Sigma factor</keyword>
<name>A0ABW3QH50_9BACT</name>
<evidence type="ECO:0000313" key="8">
    <source>
        <dbReference type="Proteomes" id="UP001597116"/>
    </source>
</evidence>
<evidence type="ECO:0000256" key="2">
    <source>
        <dbReference type="ARBA" id="ARBA00023015"/>
    </source>
</evidence>
<dbReference type="NCBIfam" id="TIGR02937">
    <property type="entry name" value="sigma70-ECF"/>
    <property type="match status" value="1"/>
</dbReference>
<dbReference type="InterPro" id="IPR007627">
    <property type="entry name" value="RNA_pol_sigma70_r2"/>
</dbReference>
<feature type="domain" description="RNA polymerase sigma factor 70 region 4 type 2" evidence="6">
    <location>
        <begin position="127"/>
        <end position="178"/>
    </location>
</feature>
<evidence type="ECO:0000256" key="4">
    <source>
        <dbReference type="ARBA" id="ARBA00023163"/>
    </source>
</evidence>
<comment type="similarity">
    <text evidence="1">Belongs to the sigma-70 factor family. ECF subfamily.</text>
</comment>
<dbReference type="CDD" id="cd06171">
    <property type="entry name" value="Sigma70_r4"/>
    <property type="match status" value="1"/>
</dbReference>
<dbReference type="InterPro" id="IPR036388">
    <property type="entry name" value="WH-like_DNA-bd_sf"/>
</dbReference>
<dbReference type="Gene3D" id="1.10.10.10">
    <property type="entry name" value="Winged helix-like DNA-binding domain superfamily/Winged helix DNA-binding domain"/>
    <property type="match status" value="1"/>
</dbReference>
<dbReference type="Proteomes" id="UP001597116">
    <property type="component" value="Unassembled WGS sequence"/>
</dbReference>
<dbReference type="RefSeq" id="WP_265993891.1">
    <property type="nucleotide sequence ID" value="NZ_CP110973.1"/>
</dbReference>
<dbReference type="InterPro" id="IPR013324">
    <property type="entry name" value="RNA_pol_sigma_r3/r4-like"/>
</dbReference>
<dbReference type="Pfam" id="PF08281">
    <property type="entry name" value="Sigma70_r4_2"/>
    <property type="match status" value="1"/>
</dbReference>
<evidence type="ECO:0000259" key="5">
    <source>
        <dbReference type="Pfam" id="PF04542"/>
    </source>
</evidence>
<dbReference type="InterPro" id="IPR014284">
    <property type="entry name" value="RNA_pol_sigma-70_dom"/>
</dbReference>
<dbReference type="PANTHER" id="PTHR43133:SF46">
    <property type="entry name" value="RNA POLYMERASE SIGMA-70 FACTOR ECF SUBFAMILY"/>
    <property type="match status" value="1"/>
</dbReference>
<dbReference type="PANTHER" id="PTHR43133">
    <property type="entry name" value="RNA POLYMERASE ECF-TYPE SIGMA FACTO"/>
    <property type="match status" value="1"/>
</dbReference>
<accession>A0ABW3QH50</accession>
<protein>
    <submittedName>
        <fullName evidence="7">RNA polymerase sigma factor</fullName>
    </submittedName>
</protein>
<keyword evidence="4" id="KW-0804">Transcription</keyword>
<dbReference type="SUPFAM" id="SSF88946">
    <property type="entry name" value="Sigma2 domain of RNA polymerase sigma factors"/>
    <property type="match status" value="1"/>
</dbReference>
<keyword evidence="2" id="KW-0805">Transcription regulation</keyword>
<evidence type="ECO:0000256" key="3">
    <source>
        <dbReference type="ARBA" id="ARBA00023082"/>
    </source>
</evidence>
<comment type="caution">
    <text evidence="7">The sequence shown here is derived from an EMBL/GenBank/DDBJ whole genome shotgun (WGS) entry which is preliminary data.</text>
</comment>
<dbReference type="EMBL" id="JBHTLP010000023">
    <property type="protein sequence ID" value="MFD1144825.1"/>
    <property type="molecule type" value="Genomic_DNA"/>
</dbReference>
<dbReference type="SUPFAM" id="SSF88659">
    <property type="entry name" value="Sigma3 and sigma4 domains of RNA polymerase sigma factors"/>
    <property type="match status" value="1"/>
</dbReference>
<dbReference type="InterPro" id="IPR013325">
    <property type="entry name" value="RNA_pol_sigma_r2"/>
</dbReference>
<evidence type="ECO:0000313" key="7">
    <source>
        <dbReference type="EMBL" id="MFD1144825.1"/>
    </source>
</evidence>
<proteinExistence type="inferred from homology"/>
<dbReference type="Gene3D" id="1.10.1740.10">
    <property type="match status" value="1"/>
</dbReference>
<gene>
    <name evidence="7" type="ORF">ACFQ4C_27090</name>
</gene>
<organism evidence="7 8">
    <name type="scientific">Larkinella insperata</name>
    <dbReference type="NCBI Taxonomy" id="332158"/>
    <lineage>
        <taxon>Bacteria</taxon>
        <taxon>Pseudomonadati</taxon>
        <taxon>Bacteroidota</taxon>
        <taxon>Cytophagia</taxon>
        <taxon>Cytophagales</taxon>
        <taxon>Spirosomataceae</taxon>
        <taxon>Larkinella</taxon>
    </lineage>
</organism>